<evidence type="ECO:0000256" key="2">
    <source>
        <dbReference type="ARBA" id="ARBA00022737"/>
    </source>
</evidence>
<dbReference type="GO" id="GO:0008270">
    <property type="term" value="F:zinc ion binding"/>
    <property type="evidence" value="ECO:0007669"/>
    <property type="project" value="UniProtKB-KW"/>
</dbReference>
<feature type="domain" description="Chaperone DnaJ C-terminal" evidence="5">
    <location>
        <begin position="32"/>
        <end position="159"/>
    </location>
</feature>
<dbReference type="SUPFAM" id="SSF57938">
    <property type="entry name" value="DnaJ/Hsp40 cysteine-rich domain"/>
    <property type="match status" value="1"/>
</dbReference>
<dbReference type="InterPro" id="IPR002939">
    <property type="entry name" value="DnaJ_C"/>
</dbReference>
<proteinExistence type="predicted"/>
<dbReference type="InterPro" id="IPR044713">
    <property type="entry name" value="DNJA1/2-like"/>
</dbReference>
<dbReference type="Pfam" id="PF01556">
    <property type="entry name" value="DnaJ_C"/>
    <property type="match status" value="1"/>
</dbReference>
<organism evidence="6">
    <name type="scientific">Euplotes harpa</name>
    <dbReference type="NCBI Taxonomy" id="151035"/>
    <lineage>
        <taxon>Eukaryota</taxon>
        <taxon>Sar</taxon>
        <taxon>Alveolata</taxon>
        <taxon>Ciliophora</taxon>
        <taxon>Intramacronucleata</taxon>
        <taxon>Spirotrichea</taxon>
        <taxon>Hypotrichia</taxon>
        <taxon>Euplotida</taxon>
        <taxon>Euplotidae</taxon>
        <taxon>Euplotes</taxon>
    </lineage>
</organism>
<dbReference type="FunFam" id="2.60.260.20:FF:000003">
    <property type="entry name" value="DnaJ subfamily A member 2"/>
    <property type="match status" value="1"/>
</dbReference>
<dbReference type="GO" id="GO:0030544">
    <property type="term" value="F:Hsp70 protein binding"/>
    <property type="evidence" value="ECO:0007669"/>
    <property type="project" value="InterPro"/>
</dbReference>
<dbReference type="InterPro" id="IPR001305">
    <property type="entry name" value="HSP_DnaJ_Cys-rich_dom"/>
</dbReference>
<dbReference type="Gene3D" id="2.60.260.20">
    <property type="entry name" value="Urease metallochaperone UreE, N-terminal domain"/>
    <property type="match status" value="2"/>
</dbReference>
<dbReference type="GO" id="GO:0051082">
    <property type="term" value="F:unfolded protein binding"/>
    <property type="evidence" value="ECO:0007669"/>
    <property type="project" value="InterPro"/>
</dbReference>
<name>A0A7S3JAJ1_9SPIT</name>
<dbReference type="CDD" id="cd10719">
    <property type="entry name" value="DnaJ_zf"/>
    <property type="match status" value="1"/>
</dbReference>
<dbReference type="EMBL" id="HBII01018237">
    <property type="protein sequence ID" value="CAE0348837.1"/>
    <property type="molecule type" value="Transcribed_RNA"/>
</dbReference>
<dbReference type="Gene3D" id="2.10.230.10">
    <property type="entry name" value="Heat shock protein DnaJ, cysteine-rich domain"/>
    <property type="match status" value="1"/>
</dbReference>
<keyword evidence="1" id="KW-0479">Metal-binding</keyword>
<gene>
    <name evidence="6" type="ORF">EHAR0213_LOCUS7749</name>
</gene>
<evidence type="ECO:0000313" key="6">
    <source>
        <dbReference type="EMBL" id="CAE0348837.1"/>
    </source>
</evidence>
<accession>A0A7S3JAJ1</accession>
<dbReference type="AlphaFoldDB" id="A0A7S3JAJ1"/>
<protein>
    <recommendedName>
        <fullName evidence="5">Chaperone DnaJ C-terminal domain-containing protein</fullName>
    </recommendedName>
</protein>
<dbReference type="InterPro" id="IPR008971">
    <property type="entry name" value="HSP40/DnaJ_pept-bd"/>
</dbReference>
<dbReference type="GO" id="GO:0006457">
    <property type="term" value="P:protein folding"/>
    <property type="evidence" value="ECO:0007669"/>
    <property type="project" value="InterPro"/>
</dbReference>
<sequence>MQMKMQTPCPHCGGKGVMSANKCNKCHGKKVNPESKTLHVVVTPGMQNGEKVIFEKDGPQQPDVIPGDVVVILKQSKHDQFNRVGDDLYTEMMITFKEAMMGFKKPLKHLDGRKIEVRSEPQEIIQPFSWKIIENEGMPLKDNPTQKGKLHIKFIVSLPDQLTPEQKELVKEMLKEEKE</sequence>
<evidence type="ECO:0000256" key="1">
    <source>
        <dbReference type="ARBA" id="ARBA00022723"/>
    </source>
</evidence>
<dbReference type="PANTHER" id="PTHR43888">
    <property type="entry name" value="DNAJ-LIKE-2, ISOFORM A-RELATED"/>
    <property type="match status" value="1"/>
</dbReference>
<evidence type="ECO:0000256" key="3">
    <source>
        <dbReference type="ARBA" id="ARBA00022771"/>
    </source>
</evidence>
<dbReference type="InterPro" id="IPR036410">
    <property type="entry name" value="HSP_DnaJ_Cys-rich_dom_sf"/>
</dbReference>
<dbReference type="CDD" id="cd10747">
    <property type="entry name" value="DnaJ_C"/>
    <property type="match status" value="1"/>
</dbReference>
<keyword evidence="2" id="KW-0677">Repeat</keyword>
<reference evidence="6" key="1">
    <citation type="submission" date="2021-01" db="EMBL/GenBank/DDBJ databases">
        <authorList>
            <person name="Corre E."/>
            <person name="Pelletier E."/>
            <person name="Niang G."/>
            <person name="Scheremetjew M."/>
            <person name="Finn R."/>
            <person name="Kale V."/>
            <person name="Holt S."/>
            <person name="Cochrane G."/>
            <person name="Meng A."/>
            <person name="Brown T."/>
            <person name="Cohen L."/>
        </authorList>
    </citation>
    <scope>NUCLEOTIDE SEQUENCE</scope>
    <source>
        <strain evidence="6">FSP1.4</strain>
    </source>
</reference>
<dbReference type="SUPFAM" id="SSF49493">
    <property type="entry name" value="HSP40/DnaJ peptide-binding domain"/>
    <property type="match status" value="2"/>
</dbReference>
<keyword evidence="3" id="KW-0863">Zinc-finger</keyword>
<evidence type="ECO:0000259" key="5">
    <source>
        <dbReference type="Pfam" id="PF01556"/>
    </source>
</evidence>
<evidence type="ECO:0000256" key="4">
    <source>
        <dbReference type="ARBA" id="ARBA00022833"/>
    </source>
</evidence>
<keyword evidence="4" id="KW-0862">Zinc</keyword>